<dbReference type="Pfam" id="PF00903">
    <property type="entry name" value="Glyoxalase"/>
    <property type="match status" value="1"/>
</dbReference>
<evidence type="ECO:0000259" key="1">
    <source>
        <dbReference type="Pfam" id="PF00903"/>
    </source>
</evidence>
<dbReference type="eggNOG" id="COG0346">
    <property type="taxonomic scope" value="Bacteria"/>
</dbReference>
<dbReference type="STRING" id="1238182.C882_3202"/>
<feature type="domain" description="Glyoxalase/fosfomycin resistance/dioxygenase" evidence="1">
    <location>
        <begin position="21"/>
        <end position="131"/>
    </location>
</feature>
<accession>K9HPF9</accession>
<protein>
    <recommendedName>
        <fullName evidence="1">Glyoxalase/fosfomycin resistance/dioxygenase domain-containing protein</fullName>
    </recommendedName>
</protein>
<reference evidence="2 3" key="1">
    <citation type="journal article" date="2013" name="Genome Announc.">
        <title>Draft Genome Sequence of an Alphaproteobacterium, Caenispirillum salinarum AK4(T), Isolated from a Solar Saltern.</title>
        <authorList>
            <person name="Khatri I."/>
            <person name="Singh A."/>
            <person name="Korpole S."/>
            <person name="Pinnaka A.K."/>
            <person name="Subramanian S."/>
        </authorList>
    </citation>
    <scope>NUCLEOTIDE SEQUENCE [LARGE SCALE GENOMIC DNA]</scope>
    <source>
        <strain evidence="2 3">AK4</strain>
    </source>
</reference>
<comment type="caution">
    <text evidence="2">The sequence shown here is derived from an EMBL/GenBank/DDBJ whole genome shotgun (WGS) entry which is preliminary data.</text>
</comment>
<gene>
    <name evidence="2" type="ORF">C882_3202</name>
</gene>
<dbReference type="InterPro" id="IPR004360">
    <property type="entry name" value="Glyas_Fos-R_dOase_dom"/>
</dbReference>
<proteinExistence type="predicted"/>
<dbReference type="EMBL" id="ANHY01000004">
    <property type="protein sequence ID" value="EKV32138.1"/>
    <property type="molecule type" value="Genomic_DNA"/>
</dbReference>
<dbReference type="Gene3D" id="3.10.180.10">
    <property type="entry name" value="2,3-Dihydroxybiphenyl 1,2-Dioxygenase, domain 1"/>
    <property type="match status" value="1"/>
</dbReference>
<dbReference type="Proteomes" id="UP000009881">
    <property type="component" value="Unassembled WGS sequence"/>
</dbReference>
<evidence type="ECO:0000313" key="3">
    <source>
        <dbReference type="Proteomes" id="UP000009881"/>
    </source>
</evidence>
<sequence>MGTTDLGVLFVAGFGPIARTPARGCAFWRDTLGLPLTPMEGNPDYLVAHGLEGAKHFAVWPLAQAAQSCFGTEAWPEDVPVPQCWVEFDVADLERATALLKERGCALLVENRKEPWGQRVSRLLAPEGTLIGVTHTPALREGGGEA</sequence>
<dbReference type="SUPFAM" id="SSF54593">
    <property type="entry name" value="Glyoxalase/Bleomycin resistance protein/Dihydroxybiphenyl dioxygenase"/>
    <property type="match status" value="1"/>
</dbReference>
<evidence type="ECO:0000313" key="2">
    <source>
        <dbReference type="EMBL" id="EKV32138.1"/>
    </source>
</evidence>
<dbReference type="AlphaFoldDB" id="K9HPF9"/>
<dbReference type="InterPro" id="IPR029068">
    <property type="entry name" value="Glyas_Bleomycin-R_OHBP_Dase"/>
</dbReference>
<keyword evidence="3" id="KW-1185">Reference proteome</keyword>
<organism evidence="2 3">
    <name type="scientific">Caenispirillum salinarum AK4</name>
    <dbReference type="NCBI Taxonomy" id="1238182"/>
    <lineage>
        <taxon>Bacteria</taxon>
        <taxon>Pseudomonadati</taxon>
        <taxon>Pseudomonadota</taxon>
        <taxon>Alphaproteobacteria</taxon>
        <taxon>Rhodospirillales</taxon>
        <taxon>Novispirillaceae</taxon>
        <taxon>Caenispirillum</taxon>
    </lineage>
</organism>
<name>K9HPF9_9PROT</name>
<dbReference type="PATRIC" id="fig|1238182.3.peg.950"/>